<feature type="transmembrane region" description="Helical" evidence="6">
    <location>
        <begin position="39"/>
        <end position="59"/>
    </location>
</feature>
<dbReference type="EMBL" id="PVZS01000027">
    <property type="protein sequence ID" value="PSC03349.1"/>
    <property type="molecule type" value="Genomic_DNA"/>
</dbReference>
<comment type="similarity">
    <text evidence="2">Belongs to the EamA transporter family.</text>
</comment>
<feature type="transmembrane region" description="Helical" evidence="6">
    <location>
        <begin position="71"/>
        <end position="91"/>
    </location>
</feature>
<evidence type="ECO:0000256" key="3">
    <source>
        <dbReference type="ARBA" id="ARBA00022692"/>
    </source>
</evidence>
<evidence type="ECO:0000256" key="6">
    <source>
        <dbReference type="SAM" id="Phobius"/>
    </source>
</evidence>
<accession>A0A2T1HP98</accession>
<dbReference type="OrthoDB" id="184388at2"/>
<feature type="transmembrane region" description="Helical" evidence="6">
    <location>
        <begin position="275"/>
        <end position="292"/>
    </location>
</feature>
<dbReference type="InterPro" id="IPR000620">
    <property type="entry name" value="EamA_dom"/>
</dbReference>
<proteinExistence type="inferred from homology"/>
<evidence type="ECO:0000256" key="1">
    <source>
        <dbReference type="ARBA" id="ARBA00004141"/>
    </source>
</evidence>
<dbReference type="PANTHER" id="PTHR32322">
    <property type="entry name" value="INNER MEMBRANE TRANSPORTER"/>
    <property type="match status" value="1"/>
</dbReference>
<dbReference type="RefSeq" id="WP_106339022.1">
    <property type="nucleotide sequence ID" value="NZ_PVZS01000027.1"/>
</dbReference>
<name>A0A2T1HP98_9HYPH</name>
<feature type="transmembrane region" description="Helical" evidence="6">
    <location>
        <begin position="12"/>
        <end position="33"/>
    </location>
</feature>
<feature type="transmembrane region" description="Helical" evidence="6">
    <location>
        <begin position="188"/>
        <end position="207"/>
    </location>
</feature>
<dbReference type="AlphaFoldDB" id="A0A2T1HP98"/>
<dbReference type="InterPro" id="IPR050638">
    <property type="entry name" value="AA-Vitamin_Transporters"/>
</dbReference>
<feature type="transmembrane region" description="Helical" evidence="6">
    <location>
        <begin position="97"/>
        <end position="118"/>
    </location>
</feature>
<evidence type="ECO:0000256" key="4">
    <source>
        <dbReference type="ARBA" id="ARBA00022989"/>
    </source>
</evidence>
<organism evidence="8 9">
    <name type="scientific">Alsobacter soli</name>
    <dbReference type="NCBI Taxonomy" id="2109933"/>
    <lineage>
        <taxon>Bacteria</taxon>
        <taxon>Pseudomonadati</taxon>
        <taxon>Pseudomonadota</taxon>
        <taxon>Alphaproteobacteria</taxon>
        <taxon>Hyphomicrobiales</taxon>
        <taxon>Alsobacteraceae</taxon>
        <taxon>Alsobacter</taxon>
    </lineage>
</organism>
<dbReference type="GO" id="GO:0016020">
    <property type="term" value="C:membrane"/>
    <property type="evidence" value="ECO:0007669"/>
    <property type="project" value="UniProtKB-SubCell"/>
</dbReference>
<evidence type="ECO:0000256" key="5">
    <source>
        <dbReference type="ARBA" id="ARBA00023136"/>
    </source>
</evidence>
<dbReference type="SUPFAM" id="SSF103481">
    <property type="entry name" value="Multidrug resistance efflux transporter EmrE"/>
    <property type="match status" value="2"/>
</dbReference>
<dbReference type="InterPro" id="IPR037185">
    <property type="entry name" value="EmrE-like"/>
</dbReference>
<keyword evidence="4 6" id="KW-1133">Transmembrane helix</keyword>
<keyword evidence="3 6" id="KW-0812">Transmembrane</keyword>
<feature type="transmembrane region" description="Helical" evidence="6">
    <location>
        <begin position="219"/>
        <end position="243"/>
    </location>
</feature>
<evidence type="ECO:0000259" key="7">
    <source>
        <dbReference type="Pfam" id="PF00892"/>
    </source>
</evidence>
<evidence type="ECO:0000313" key="9">
    <source>
        <dbReference type="Proteomes" id="UP000239772"/>
    </source>
</evidence>
<evidence type="ECO:0000256" key="2">
    <source>
        <dbReference type="ARBA" id="ARBA00007362"/>
    </source>
</evidence>
<gene>
    <name evidence="8" type="ORF">SLNSH_19515</name>
</gene>
<comment type="subcellular location">
    <subcellularLocation>
        <location evidence="1">Membrane</location>
        <topology evidence="1">Multi-pass membrane protein</topology>
    </subcellularLocation>
</comment>
<feature type="transmembrane region" description="Helical" evidence="6">
    <location>
        <begin position="250"/>
        <end position="269"/>
    </location>
</feature>
<sequence>MIKRDHVDRRAVLILIGLCVLWGIQQVFVKIAMEGVSPLFQAGLRSVGSALLLAGWARLQGVRLIGSDGAWKPGLVVGALFALEFVGIFLGAARTTAARAVLFIYTAPIAIAVFAHFLLPKERLVGWQVAGMGAAFLGVAAAFWDGASASDPTAMLGDALCLGAAFMWAAATMVIRKTRLANISAIRTLFFQLVVTAALLLPLSYMAGEPGITKLTPAILFSLVYQTAIVGFVSYLAWFWMVAVYPSARLAAFTFLTPLVGAAAGWAWLGDPLRPAFGAAIALVCIGIWLVNRRPAAA</sequence>
<feature type="transmembrane region" description="Helical" evidence="6">
    <location>
        <begin position="156"/>
        <end position="176"/>
    </location>
</feature>
<dbReference type="Proteomes" id="UP000239772">
    <property type="component" value="Unassembled WGS sequence"/>
</dbReference>
<feature type="domain" description="EamA" evidence="7">
    <location>
        <begin position="156"/>
        <end position="292"/>
    </location>
</feature>
<reference evidence="9" key="1">
    <citation type="submission" date="2018-03" db="EMBL/GenBank/DDBJ databases">
        <authorList>
            <person name="Sun L."/>
            <person name="Liu H."/>
            <person name="Chen W."/>
            <person name="Huang K."/>
            <person name="Liu W."/>
            <person name="Gao X."/>
        </authorList>
    </citation>
    <scope>NUCLEOTIDE SEQUENCE [LARGE SCALE GENOMIC DNA]</scope>
    <source>
        <strain evidence="9">SH9</strain>
    </source>
</reference>
<keyword evidence="9" id="KW-1185">Reference proteome</keyword>
<protein>
    <submittedName>
        <fullName evidence="8">EamA family transporter</fullName>
    </submittedName>
</protein>
<feature type="transmembrane region" description="Helical" evidence="6">
    <location>
        <begin position="125"/>
        <end position="144"/>
    </location>
</feature>
<dbReference type="PANTHER" id="PTHR32322:SF2">
    <property type="entry name" value="EAMA DOMAIN-CONTAINING PROTEIN"/>
    <property type="match status" value="1"/>
</dbReference>
<dbReference type="Pfam" id="PF00892">
    <property type="entry name" value="EamA"/>
    <property type="match status" value="2"/>
</dbReference>
<feature type="domain" description="EamA" evidence="7">
    <location>
        <begin position="11"/>
        <end position="141"/>
    </location>
</feature>
<comment type="caution">
    <text evidence="8">The sequence shown here is derived from an EMBL/GenBank/DDBJ whole genome shotgun (WGS) entry which is preliminary data.</text>
</comment>
<evidence type="ECO:0000313" key="8">
    <source>
        <dbReference type="EMBL" id="PSC03349.1"/>
    </source>
</evidence>
<keyword evidence="5 6" id="KW-0472">Membrane</keyword>